<evidence type="ECO:0000313" key="3">
    <source>
        <dbReference type="Proteomes" id="UP001139971"/>
    </source>
</evidence>
<sequence>MSGNPSERETRIRDYIDGRLSGDELEAFEMALFHDPVLLDDVEATRALQRGLRELATQPVIGQVAPKPAPAQRLLPMAAAAFLLGAALPGALLWRFATSTSGGKVQIVSVETFRSGPEQPVAPTYAIDAGVDRVVLEFGALSVTGTDEFTIELRRGDAIVHREHALKPDADLLRIDVSADRLGAGDYVARIVARSPQGGETEYANAPFAVKR</sequence>
<organism evidence="2 3">
    <name type="scientific">Tahibacter soli</name>
    <dbReference type="NCBI Taxonomy" id="2983605"/>
    <lineage>
        <taxon>Bacteria</taxon>
        <taxon>Pseudomonadati</taxon>
        <taxon>Pseudomonadota</taxon>
        <taxon>Gammaproteobacteria</taxon>
        <taxon>Lysobacterales</taxon>
        <taxon>Rhodanobacteraceae</taxon>
        <taxon>Tahibacter</taxon>
    </lineage>
</organism>
<keyword evidence="3" id="KW-1185">Reference proteome</keyword>
<protein>
    <recommendedName>
        <fullName evidence="4">Zinc-finger domain-containing protein</fullName>
    </recommendedName>
</protein>
<proteinExistence type="predicted"/>
<reference evidence="2" key="1">
    <citation type="submission" date="2023-02" db="EMBL/GenBank/DDBJ databases">
        <title>Tahibacter soli sp. nov. isolated from soil.</title>
        <authorList>
            <person name="Baek J.H."/>
            <person name="Lee J.K."/>
            <person name="Choi D.G."/>
            <person name="Jeon C.O."/>
        </authorList>
    </citation>
    <scope>NUCLEOTIDE SEQUENCE</scope>
    <source>
        <strain evidence="2">BL</strain>
    </source>
</reference>
<evidence type="ECO:0000313" key="2">
    <source>
        <dbReference type="EMBL" id="MDC8015494.1"/>
    </source>
</evidence>
<dbReference type="RefSeq" id="WP_263540684.1">
    <property type="nucleotide sequence ID" value="NZ_JAOVZO020000020.1"/>
</dbReference>
<accession>A0A9X4BMM6</accession>
<keyword evidence="1" id="KW-0812">Transmembrane</keyword>
<keyword evidence="1" id="KW-0472">Membrane</keyword>
<comment type="caution">
    <text evidence="2">The sequence shown here is derived from an EMBL/GenBank/DDBJ whole genome shotgun (WGS) entry which is preliminary data.</text>
</comment>
<name>A0A9X4BMM6_9GAMM</name>
<gene>
    <name evidence="2" type="ORF">OD750_023460</name>
</gene>
<feature type="transmembrane region" description="Helical" evidence="1">
    <location>
        <begin position="74"/>
        <end position="94"/>
    </location>
</feature>
<evidence type="ECO:0008006" key="4">
    <source>
        <dbReference type="Google" id="ProtNLM"/>
    </source>
</evidence>
<evidence type="ECO:0000256" key="1">
    <source>
        <dbReference type="SAM" id="Phobius"/>
    </source>
</evidence>
<keyword evidence="1" id="KW-1133">Transmembrane helix</keyword>
<dbReference type="EMBL" id="JAOVZO020000020">
    <property type="protein sequence ID" value="MDC8015494.1"/>
    <property type="molecule type" value="Genomic_DNA"/>
</dbReference>
<dbReference type="Proteomes" id="UP001139971">
    <property type="component" value="Unassembled WGS sequence"/>
</dbReference>
<dbReference type="AlphaFoldDB" id="A0A9X4BMM6"/>